<dbReference type="EMBL" id="LIUF01000004">
    <property type="protein sequence ID" value="KOX92461.1"/>
    <property type="molecule type" value="Genomic_DNA"/>
</dbReference>
<accession>A0A0M9AKG1</accession>
<reference evidence="3 4" key="1">
    <citation type="submission" date="2015-08" db="EMBL/GenBank/DDBJ databases">
        <title>Genomes of Isolates from Cabo Rojo, PR.</title>
        <authorList>
            <person name="Sanchez-Nieves R.L."/>
            <person name="Montalvo-Rodriguez R."/>
        </authorList>
    </citation>
    <scope>NUCLEOTIDE SEQUENCE [LARGE SCALE GENOMIC DNA]</scope>
    <source>
        <strain evidence="3 4">SL3</strain>
    </source>
</reference>
<sequence length="122" mass="13793">MNNQDRAADALEQLQAIERADLDAELTATYEQAVDSTRALTEQFEEAAESDEHEPETPEGWDEDEAEWEEKLETAREKADIPASKGTLTTKTIDGRDYYYLQWRDGETVTSQYVGPVTTATE</sequence>
<evidence type="ECO:0000256" key="1">
    <source>
        <dbReference type="SAM" id="MobiDB-lite"/>
    </source>
</evidence>
<comment type="caution">
    <text evidence="3">The sequence shown here is derived from an EMBL/GenBank/DDBJ whole genome shotgun (WGS) entry which is preliminary data.</text>
</comment>
<dbReference type="InterPro" id="IPR046738">
    <property type="entry name" value="DUF6788"/>
</dbReference>
<evidence type="ECO:0000313" key="4">
    <source>
        <dbReference type="Proteomes" id="UP000037729"/>
    </source>
</evidence>
<dbReference type="Proteomes" id="UP000037729">
    <property type="component" value="Unassembled WGS sequence"/>
</dbReference>
<feature type="region of interest" description="Disordered" evidence="1">
    <location>
        <begin position="42"/>
        <end position="83"/>
    </location>
</feature>
<feature type="domain" description="DUF6788" evidence="2">
    <location>
        <begin position="71"/>
        <end position="118"/>
    </location>
</feature>
<feature type="compositionally biased region" description="Acidic residues" evidence="1">
    <location>
        <begin position="43"/>
        <end position="68"/>
    </location>
</feature>
<name>A0A0M9AKG1_9EURY</name>
<dbReference type="OrthoDB" id="204292at2157"/>
<protein>
    <recommendedName>
        <fullName evidence="2">DUF6788 domain-containing protein</fullName>
    </recommendedName>
</protein>
<dbReference type="RefSeq" id="WP_053968670.1">
    <property type="nucleotide sequence ID" value="NZ_LIUF01000004.1"/>
</dbReference>
<gene>
    <name evidence="3" type="ORF">AMS69_14000</name>
</gene>
<dbReference type="AlphaFoldDB" id="A0A0M9AKG1"/>
<proteinExistence type="predicted"/>
<evidence type="ECO:0000259" key="2">
    <source>
        <dbReference type="Pfam" id="PF20586"/>
    </source>
</evidence>
<dbReference type="PATRIC" id="fig|1705562.3.peg.3403"/>
<organism evidence="3 4">
    <name type="scientific">Haloarcula rubripromontorii</name>
    <dbReference type="NCBI Taxonomy" id="1705562"/>
    <lineage>
        <taxon>Archaea</taxon>
        <taxon>Methanobacteriati</taxon>
        <taxon>Methanobacteriota</taxon>
        <taxon>Stenosarchaea group</taxon>
        <taxon>Halobacteria</taxon>
        <taxon>Halobacteriales</taxon>
        <taxon>Haloarculaceae</taxon>
        <taxon>Haloarcula</taxon>
    </lineage>
</organism>
<evidence type="ECO:0000313" key="3">
    <source>
        <dbReference type="EMBL" id="KOX92461.1"/>
    </source>
</evidence>
<dbReference type="Pfam" id="PF20586">
    <property type="entry name" value="DUF6788"/>
    <property type="match status" value="1"/>
</dbReference>
<feature type="compositionally biased region" description="Basic and acidic residues" evidence="1">
    <location>
        <begin position="69"/>
        <end position="80"/>
    </location>
</feature>
<keyword evidence="4" id="KW-1185">Reference proteome</keyword>